<dbReference type="PROSITE" id="PS50850">
    <property type="entry name" value="MFS"/>
    <property type="match status" value="1"/>
</dbReference>
<keyword evidence="6 8" id="KW-1133">Transmembrane helix</keyword>
<dbReference type="Proteomes" id="UP000626844">
    <property type="component" value="Unassembled WGS sequence"/>
</dbReference>
<dbReference type="EMBL" id="JACXAI010000001">
    <property type="protein sequence ID" value="MBD1378905.1"/>
    <property type="molecule type" value="Genomic_DNA"/>
</dbReference>
<evidence type="ECO:0000259" key="9">
    <source>
        <dbReference type="PROSITE" id="PS50850"/>
    </source>
</evidence>
<evidence type="ECO:0000313" key="11">
    <source>
        <dbReference type="Proteomes" id="UP000626844"/>
    </source>
</evidence>
<feature type="transmembrane region" description="Helical" evidence="8">
    <location>
        <begin position="341"/>
        <end position="365"/>
    </location>
</feature>
<evidence type="ECO:0000256" key="8">
    <source>
        <dbReference type="SAM" id="Phobius"/>
    </source>
</evidence>
<dbReference type="PROSITE" id="PS00216">
    <property type="entry name" value="SUGAR_TRANSPORT_1"/>
    <property type="match status" value="1"/>
</dbReference>
<dbReference type="Pfam" id="PF07690">
    <property type="entry name" value="MFS_1"/>
    <property type="match status" value="1"/>
</dbReference>
<organism evidence="10 11">
    <name type="scientific">Metabacillus arenae</name>
    <dbReference type="NCBI Taxonomy" id="2771434"/>
    <lineage>
        <taxon>Bacteria</taxon>
        <taxon>Bacillati</taxon>
        <taxon>Bacillota</taxon>
        <taxon>Bacilli</taxon>
        <taxon>Bacillales</taxon>
        <taxon>Bacillaceae</taxon>
        <taxon>Metabacillus</taxon>
    </lineage>
</organism>
<dbReference type="GO" id="GO:0005886">
    <property type="term" value="C:plasma membrane"/>
    <property type="evidence" value="ECO:0007669"/>
    <property type="project" value="UniProtKB-SubCell"/>
</dbReference>
<feature type="transmembrane region" description="Helical" evidence="8">
    <location>
        <begin position="215"/>
        <end position="237"/>
    </location>
</feature>
<gene>
    <name evidence="10" type="ORF">IC621_01565</name>
</gene>
<feature type="transmembrane region" description="Helical" evidence="8">
    <location>
        <begin position="138"/>
        <end position="162"/>
    </location>
</feature>
<keyword evidence="11" id="KW-1185">Reference proteome</keyword>
<keyword evidence="3" id="KW-0813">Transport</keyword>
<feature type="transmembrane region" description="Helical" evidence="8">
    <location>
        <begin position="249"/>
        <end position="271"/>
    </location>
</feature>
<feature type="transmembrane region" description="Helical" evidence="8">
    <location>
        <begin position="371"/>
        <end position="389"/>
    </location>
</feature>
<feature type="transmembrane region" description="Helical" evidence="8">
    <location>
        <begin position="45"/>
        <end position="64"/>
    </location>
</feature>
<dbReference type="InterPro" id="IPR001958">
    <property type="entry name" value="Tet-R_TetA/multi-R_MdtG-like"/>
</dbReference>
<dbReference type="InterPro" id="IPR050189">
    <property type="entry name" value="MFS_Efflux_Transporters"/>
</dbReference>
<sequence>MSKTRILTILIGMLPLLMVLGNSMLIPILPEFEEALSLTSAQTSLMLSIFSIPAALVIPFVGFLSDRFGRKRLIIISLLFIMIGGILCIFSGLMKYPEGYYLLLTGRFIQGLGTGGTTPLAMALIGDLFEGEQRSKELGILEVFNGAAKVVAPIIGALLALLTWYSPFFVFPIIGCLTLIGITMFVKTASAGISRQSLPGYLSGIRRVIGREKNWLFSTYFYGGTGMFLLFGMLYYLSYLIQQTYHIDGFFKGFVFSFPLGALTISSYWTGKQIKTDHLIIKKLMLIGSGLLCLAFFFLLFFHTVPPLLFFVTIGFGGLGFILPCINTLITSSVDDAERGFVVGVYGVARFTGVALGPIVFSSWMSDSGSMFIYMYIILVFAQITYWWSQYHTGKATKRLAIKPFCKE</sequence>
<comment type="caution">
    <text evidence="10">The sequence shown here is derived from an EMBL/GenBank/DDBJ whole genome shotgun (WGS) entry which is preliminary data.</text>
</comment>
<name>A0A926RVV6_9BACI</name>
<keyword evidence="7 8" id="KW-0472">Membrane</keyword>
<evidence type="ECO:0000313" key="10">
    <source>
        <dbReference type="EMBL" id="MBD1378905.1"/>
    </source>
</evidence>
<keyword evidence="5 8" id="KW-0812">Transmembrane</keyword>
<comment type="similarity">
    <text evidence="2">Belongs to the major facilitator superfamily. TCR/Tet family.</text>
</comment>
<evidence type="ECO:0000256" key="3">
    <source>
        <dbReference type="ARBA" id="ARBA00022448"/>
    </source>
</evidence>
<dbReference type="PRINTS" id="PR01035">
    <property type="entry name" value="TCRTETA"/>
</dbReference>
<dbReference type="InterPro" id="IPR036259">
    <property type="entry name" value="MFS_trans_sf"/>
</dbReference>
<dbReference type="PANTHER" id="PTHR43124:SF3">
    <property type="entry name" value="CHLORAMPHENICOL EFFLUX PUMP RV0191"/>
    <property type="match status" value="1"/>
</dbReference>
<evidence type="ECO:0000256" key="5">
    <source>
        <dbReference type="ARBA" id="ARBA00022692"/>
    </source>
</evidence>
<dbReference type="InterPro" id="IPR005829">
    <property type="entry name" value="Sugar_transporter_CS"/>
</dbReference>
<feature type="domain" description="Major facilitator superfamily (MFS) profile" evidence="9">
    <location>
        <begin position="7"/>
        <end position="394"/>
    </location>
</feature>
<dbReference type="InterPro" id="IPR011701">
    <property type="entry name" value="MFS"/>
</dbReference>
<dbReference type="SUPFAM" id="SSF103473">
    <property type="entry name" value="MFS general substrate transporter"/>
    <property type="match status" value="1"/>
</dbReference>
<evidence type="ECO:0000256" key="2">
    <source>
        <dbReference type="ARBA" id="ARBA00007520"/>
    </source>
</evidence>
<dbReference type="AlphaFoldDB" id="A0A926RVV6"/>
<protein>
    <submittedName>
        <fullName evidence="10">MFS transporter</fullName>
    </submittedName>
</protein>
<feature type="transmembrane region" description="Helical" evidence="8">
    <location>
        <begin position="100"/>
        <end position="126"/>
    </location>
</feature>
<keyword evidence="4" id="KW-1003">Cell membrane</keyword>
<dbReference type="Gene3D" id="1.20.1250.20">
    <property type="entry name" value="MFS general substrate transporter like domains"/>
    <property type="match status" value="1"/>
</dbReference>
<reference evidence="10" key="1">
    <citation type="submission" date="2020-09" db="EMBL/GenBank/DDBJ databases">
        <title>A novel bacterium of genus Bacillus, isolated from South China Sea.</title>
        <authorList>
            <person name="Huang H."/>
            <person name="Mo K."/>
            <person name="Hu Y."/>
        </authorList>
    </citation>
    <scope>NUCLEOTIDE SEQUENCE</scope>
    <source>
        <strain evidence="10">IB182487</strain>
    </source>
</reference>
<comment type="subcellular location">
    <subcellularLocation>
        <location evidence="1">Cell membrane</location>
        <topology evidence="1">Multi-pass membrane protein</topology>
    </subcellularLocation>
</comment>
<dbReference type="RefSeq" id="WP_191155020.1">
    <property type="nucleotide sequence ID" value="NZ_JACXAI010000001.1"/>
</dbReference>
<proteinExistence type="inferred from homology"/>
<evidence type="ECO:0000256" key="4">
    <source>
        <dbReference type="ARBA" id="ARBA00022475"/>
    </source>
</evidence>
<dbReference type="CDD" id="cd17474">
    <property type="entry name" value="MFS_YfmO_like"/>
    <property type="match status" value="1"/>
</dbReference>
<dbReference type="GO" id="GO:0022857">
    <property type="term" value="F:transmembrane transporter activity"/>
    <property type="evidence" value="ECO:0007669"/>
    <property type="project" value="InterPro"/>
</dbReference>
<dbReference type="PANTHER" id="PTHR43124">
    <property type="entry name" value="PURINE EFFLUX PUMP PBUE"/>
    <property type="match status" value="1"/>
</dbReference>
<feature type="transmembrane region" description="Helical" evidence="8">
    <location>
        <begin position="283"/>
        <end position="302"/>
    </location>
</feature>
<evidence type="ECO:0000256" key="6">
    <source>
        <dbReference type="ARBA" id="ARBA00022989"/>
    </source>
</evidence>
<dbReference type="InterPro" id="IPR020846">
    <property type="entry name" value="MFS_dom"/>
</dbReference>
<evidence type="ECO:0000256" key="7">
    <source>
        <dbReference type="ARBA" id="ARBA00023136"/>
    </source>
</evidence>
<feature type="transmembrane region" description="Helical" evidence="8">
    <location>
        <begin position="73"/>
        <end position="94"/>
    </location>
</feature>
<feature type="transmembrane region" description="Helical" evidence="8">
    <location>
        <begin position="168"/>
        <end position="186"/>
    </location>
</feature>
<feature type="transmembrane region" description="Helical" evidence="8">
    <location>
        <begin position="308"/>
        <end position="329"/>
    </location>
</feature>
<evidence type="ECO:0000256" key="1">
    <source>
        <dbReference type="ARBA" id="ARBA00004651"/>
    </source>
</evidence>
<accession>A0A926RVV6</accession>